<evidence type="ECO:0000256" key="2">
    <source>
        <dbReference type="ARBA" id="ARBA00022827"/>
    </source>
</evidence>
<dbReference type="InterPro" id="IPR016167">
    <property type="entry name" value="FAD-bd_PCMH_sub1"/>
</dbReference>
<name>A0AAV5FUC1_ELECO</name>
<evidence type="ECO:0000259" key="4">
    <source>
        <dbReference type="Pfam" id="PF08031"/>
    </source>
</evidence>
<feature type="domain" description="Berberine/berberine-like" evidence="4">
    <location>
        <begin position="121"/>
        <end position="154"/>
    </location>
</feature>
<accession>A0AAV5FUC1</accession>
<dbReference type="Pfam" id="PF08031">
    <property type="entry name" value="BBE"/>
    <property type="match status" value="1"/>
</dbReference>
<dbReference type="InterPro" id="IPR036318">
    <property type="entry name" value="FAD-bd_PCMH-like_sf"/>
</dbReference>
<dbReference type="AlphaFoldDB" id="A0AAV5FUC1"/>
<protein>
    <recommendedName>
        <fullName evidence="4">Berberine/berberine-like domain-containing protein</fullName>
    </recommendedName>
</protein>
<reference evidence="5" key="2">
    <citation type="submission" date="2021-12" db="EMBL/GenBank/DDBJ databases">
        <title>Resequencing data analysis of finger millet.</title>
        <authorList>
            <person name="Hatakeyama M."/>
            <person name="Aluri S."/>
            <person name="Balachadran M.T."/>
            <person name="Sivarajan S.R."/>
            <person name="Poveda L."/>
            <person name="Shimizu-Inatsugi R."/>
            <person name="Schlapbach R."/>
            <person name="Sreeman S.M."/>
            <person name="Shimizu K.K."/>
        </authorList>
    </citation>
    <scope>NUCLEOTIDE SEQUENCE</scope>
</reference>
<dbReference type="Gene3D" id="3.30.465.10">
    <property type="match status" value="1"/>
</dbReference>
<evidence type="ECO:0000256" key="1">
    <source>
        <dbReference type="ARBA" id="ARBA00022630"/>
    </source>
</evidence>
<dbReference type="SUPFAM" id="SSF56176">
    <property type="entry name" value="FAD-binding/transporter-associated domain-like"/>
    <property type="match status" value="1"/>
</dbReference>
<dbReference type="InterPro" id="IPR016169">
    <property type="entry name" value="FAD-bd_PCMH_sub2"/>
</dbReference>
<gene>
    <name evidence="5" type="primary">gb27655</name>
    <name evidence="5" type="ORF">PR202_gb27655</name>
</gene>
<sequence>MAMASQRFALALLAAFATIVHHAVSTTEAANTTAPATDTAGFLRCLAAGLPPGVVYTNASRTYTSVLQSSIKNHLFVTPSTPTPLAIVSASNASHVQAAVRCGARHGVRGNSVTKYEGARAWGEKYFKGNFERLAAVKAKLDPGDFFRNEQSIPPLPSSRNRNR</sequence>
<evidence type="ECO:0000313" key="5">
    <source>
        <dbReference type="EMBL" id="GJN38597.1"/>
    </source>
</evidence>
<feature type="signal peptide" evidence="3">
    <location>
        <begin position="1"/>
        <end position="29"/>
    </location>
</feature>
<keyword evidence="3" id="KW-0732">Signal</keyword>
<comment type="caution">
    <text evidence="5">The sequence shown here is derived from an EMBL/GenBank/DDBJ whole genome shotgun (WGS) entry which is preliminary data.</text>
</comment>
<feature type="chain" id="PRO_5043506820" description="Berberine/berberine-like domain-containing protein" evidence="3">
    <location>
        <begin position="30"/>
        <end position="164"/>
    </location>
</feature>
<dbReference type="PANTHER" id="PTHR32448">
    <property type="entry name" value="OS08G0158400 PROTEIN"/>
    <property type="match status" value="1"/>
</dbReference>
<dbReference type="InterPro" id="IPR012951">
    <property type="entry name" value="BBE"/>
</dbReference>
<keyword evidence="1" id="KW-0285">Flavoprotein</keyword>
<dbReference type="Gene3D" id="3.30.43.10">
    <property type="entry name" value="Uridine Diphospho-n-acetylenolpyruvylglucosamine Reductase, domain 2"/>
    <property type="match status" value="1"/>
</dbReference>
<reference evidence="5" key="1">
    <citation type="journal article" date="2018" name="DNA Res.">
        <title>Multiple hybrid de novo genome assembly of finger millet, an orphan allotetraploid crop.</title>
        <authorList>
            <person name="Hatakeyama M."/>
            <person name="Aluri S."/>
            <person name="Balachadran M.T."/>
            <person name="Sivarajan S.R."/>
            <person name="Patrignani A."/>
            <person name="Gruter S."/>
            <person name="Poveda L."/>
            <person name="Shimizu-Inatsugi R."/>
            <person name="Baeten J."/>
            <person name="Francoijs K.J."/>
            <person name="Nataraja K.N."/>
            <person name="Reddy Y.A.N."/>
            <person name="Phadnis S."/>
            <person name="Ravikumar R.L."/>
            <person name="Schlapbach R."/>
            <person name="Sreeman S.M."/>
            <person name="Shimizu K.K."/>
        </authorList>
    </citation>
    <scope>NUCLEOTIDE SEQUENCE</scope>
</reference>
<dbReference type="Proteomes" id="UP001054889">
    <property type="component" value="Unassembled WGS sequence"/>
</dbReference>
<dbReference type="EMBL" id="BQKI01000097">
    <property type="protein sequence ID" value="GJN38597.1"/>
    <property type="molecule type" value="Genomic_DNA"/>
</dbReference>
<evidence type="ECO:0000313" key="6">
    <source>
        <dbReference type="Proteomes" id="UP001054889"/>
    </source>
</evidence>
<dbReference type="GO" id="GO:0016491">
    <property type="term" value="F:oxidoreductase activity"/>
    <property type="evidence" value="ECO:0007669"/>
    <property type="project" value="InterPro"/>
</dbReference>
<dbReference type="GO" id="GO:0050660">
    <property type="term" value="F:flavin adenine dinucleotide binding"/>
    <property type="evidence" value="ECO:0007669"/>
    <property type="project" value="InterPro"/>
</dbReference>
<keyword evidence="2" id="KW-0274">FAD</keyword>
<proteinExistence type="predicted"/>
<organism evidence="5 6">
    <name type="scientific">Eleusine coracana subsp. coracana</name>
    <dbReference type="NCBI Taxonomy" id="191504"/>
    <lineage>
        <taxon>Eukaryota</taxon>
        <taxon>Viridiplantae</taxon>
        <taxon>Streptophyta</taxon>
        <taxon>Embryophyta</taxon>
        <taxon>Tracheophyta</taxon>
        <taxon>Spermatophyta</taxon>
        <taxon>Magnoliopsida</taxon>
        <taxon>Liliopsida</taxon>
        <taxon>Poales</taxon>
        <taxon>Poaceae</taxon>
        <taxon>PACMAD clade</taxon>
        <taxon>Chloridoideae</taxon>
        <taxon>Cynodonteae</taxon>
        <taxon>Eleusininae</taxon>
        <taxon>Eleusine</taxon>
    </lineage>
</organism>
<keyword evidence="6" id="KW-1185">Reference proteome</keyword>
<evidence type="ECO:0000256" key="3">
    <source>
        <dbReference type="SAM" id="SignalP"/>
    </source>
</evidence>